<gene>
    <name evidence="1" type="ORF">ARTSIC4J27_614</name>
</gene>
<accession>A0A024GXJ9</accession>
<dbReference type="RefSeq" id="WP_161799531.1">
    <property type="nucleotide sequence ID" value="NZ_CAQI01000029.1"/>
</dbReference>
<dbReference type="STRING" id="861266.ARTSIC4J27_614"/>
<evidence type="ECO:0000313" key="2">
    <source>
        <dbReference type="Proteomes" id="UP000035722"/>
    </source>
</evidence>
<name>A0A024GXJ9_9MICC</name>
<reference evidence="2" key="1">
    <citation type="journal article" date="2014" name="Genome Announc.">
        <title>Genome Sequence of Arthrobacter siccitolerans 4J27, a Xeroprotectant-Producing Desiccation-Tolerant Microorganism.</title>
        <authorList>
            <person name="Manzanera M."/>
            <person name="Santa-Cruz-Calvo L."/>
            <person name="Vilchez J.I."/>
            <person name="Garcia-Fontana C."/>
            <person name="Silva-Castro G.A."/>
            <person name="Calvo C."/>
            <person name="Gonzalez-Lopez J."/>
        </authorList>
    </citation>
    <scope>NUCLEOTIDE SEQUENCE [LARGE SCALE GENOMIC DNA]</scope>
    <source>
        <strain evidence="2">4J27</strain>
    </source>
</reference>
<organism evidence="1 2">
    <name type="scientific">Pseudarthrobacter siccitolerans</name>
    <dbReference type="NCBI Taxonomy" id="861266"/>
    <lineage>
        <taxon>Bacteria</taxon>
        <taxon>Bacillati</taxon>
        <taxon>Actinomycetota</taxon>
        <taxon>Actinomycetes</taxon>
        <taxon>Micrococcales</taxon>
        <taxon>Micrococcaceae</taxon>
        <taxon>Pseudarthrobacter</taxon>
    </lineage>
</organism>
<keyword evidence="2" id="KW-1185">Reference proteome</keyword>
<proteinExistence type="predicted"/>
<dbReference type="Proteomes" id="UP000035722">
    <property type="component" value="Unassembled WGS sequence"/>
</dbReference>
<protein>
    <submittedName>
        <fullName evidence="1">Uncharacterized protein</fullName>
    </submittedName>
</protein>
<dbReference type="EMBL" id="CAQI01000029">
    <property type="protein sequence ID" value="CCQ44685.1"/>
    <property type="molecule type" value="Genomic_DNA"/>
</dbReference>
<comment type="caution">
    <text evidence="1">The sequence shown here is derived from an EMBL/GenBank/DDBJ whole genome shotgun (WGS) entry which is preliminary data.</text>
</comment>
<evidence type="ECO:0000313" key="1">
    <source>
        <dbReference type="EMBL" id="CCQ44685.1"/>
    </source>
</evidence>
<dbReference type="AlphaFoldDB" id="A0A024GXJ9"/>
<sequence>MIPENTFQTKILFGLNLLGKHVYGGTVSAATKAKRRKAGKAAKLARKAAR</sequence>